<accession>A0A8J5GAT6</accession>
<comment type="caution">
    <text evidence="1">The sequence shown here is derived from an EMBL/GenBank/DDBJ whole genome shotgun (WGS) entry which is preliminary data.</text>
</comment>
<dbReference type="EMBL" id="JACMSC010000010">
    <property type="protein sequence ID" value="KAG6503706.1"/>
    <property type="molecule type" value="Genomic_DNA"/>
</dbReference>
<evidence type="ECO:0000313" key="1">
    <source>
        <dbReference type="EMBL" id="KAG6503706.1"/>
    </source>
</evidence>
<protein>
    <submittedName>
        <fullName evidence="1">Uncharacterized protein</fullName>
    </submittedName>
</protein>
<organism evidence="1 2">
    <name type="scientific">Zingiber officinale</name>
    <name type="common">Ginger</name>
    <name type="synonym">Amomum zingiber</name>
    <dbReference type="NCBI Taxonomy" id="94328"/>
    <lineage>
        <taxon>Eukaryota</taxon>
        <taxon>Viridiplantae</taxon>
        <taxon>Streptophyta</taxon>
        <taxon>Embryophyta</taxon>
        <taxon>Tracheophyta</taxon>
        <taxon>Spermatophyta</taxon>
        <taxon>Magnoliopsida</taxon>
        <taxon>Liliopsida</taxon>
        <taxon>Zingiberales</taxon>
        <taxon>Zingiberaceae</taxon>
        <taxon>Zingiber</taxon>
    </lineage>
</organism>
<name>A0A8J5GAT6_ZINOF</name>
<gene>
    <name evidence="1" type="ORF">ZIOFF_036030</name>
</gene>
<reference evidence="1 2" key="1">
    <citation type="submission" date="2020-08" db="EMBL/GenBank/DDBJ databases">
        <title>Plant Genome Project.</title>
        <authorList>
            <person name="Zhang R.-G."/>
        </authorList>
    </citation>
    <scope>NUCLEOTIDE SEQUENCE [LARGE SCALE GENOMIC DNA]</scope>
    <source>
        <tissue evidence="1">Rhizome</tissue>
    </source>
</reference>
<keyword evidence="2" id="KW-1185">Reference proteome</keyword>
<dbReference type="Proteomes" id="UP000734854">
    <property type="component" value="Unassembled WGS sequence"/>
</dbReference>
<dbReference type="AlphaFoldDB" id="A0A8J5GAT6"/>
<sequence>MAATSCARAAISAVGNVPSQIRDFLRGSRISETHLPQFLIRTPRYAGCFPSFLRLLVSPTTAAAGASRLLDLAPLDGGGGVALGQQEQAKKIQALDQLASKEDPFSVEVFV</sequence>
<evidence type="ECO:0000313" key="2">
    <source>
        <dbReference type="Proteomes" id="UP000734854"/>
    </source>
</evidence>
<proteinExistence type="predicted"/>